<dbReference type="AlphaFoldDB" id="A0A9D1W462"/>
<dbReference type="CDD" id="cd10912">
    <property type="entry name" value="PIN_YacP-like"/>
    <property type="match status" value="1"/>
</dbReference>
<evidence type="ECO:0000313" key="1">
    <source>
        <dbReference type="EMBL" id="HIX51990.1"/>
    </source>
</evidence>
<dbReference type="Proteomes" id="UP000886780">
    <property type="component" value="Unassembled WGS sequence"/>
</dbReference>
<organism evidence="1 2">
    <name type="scientific">Candidatus Lachnoclostridium stercoripullorum</name>
    <dbReference type="NCBI Taxonomy" id="2838635"/>
    <lineage>
        <taxon>Bacteria</taxon>
        <taxon>Bacillati</taxon>
        <taxon>Bacillota</taxon>
        <taxon>Clostridia</taxon>
        <taxon>Lachnospirales</taxon>
        <taxon>Lachnospiraceae</taxon>
    </lineage>
</organism>
<evidence type="ECO:0000313" key="2">
    <source>
        <dbReference type="Proteomes" id="UP000886780"/>
    </source>
</evidence>
<dbReference type="PANTHER" id="PTHR34547:SF1">
    <property type="entry name" value="YACP-LIKE NYN DOMAIN PROTEIN"/>
    <property type="match status" value="1"/>
</dbReference>
<dbReference type="PANTHER" id="PTHR34547">
    <property type="entry name" value="YACP-LIKE NYN DOMAIN PROTEIN"/>
    <property type="match status" value="1"/>
</dbReference>
<gene>
    <name evidence="1" type="ORF">IAA28_04200</name>
</gene>
<dbReference type="Pfam" id="PF05991">
    <property type="entry name" value="NYN_YacP"/>
    <property type="match status" value="1"/>
</dbReference>
<reference evidence="1" key="2">
    <citation type="submission" date="2021-04" db="EMBL/GenBank/DDBJ databases">
        <authorList>
            <person name="Gilroy R."/>
        </authorList>
    </citation>
    <scope>NUCLEOTIDE SEQUENCE</scope>
    <source>
        <strain evidence="1">ChiGjej4B4-12881</strain>
    </source>
</reference>
<sequence length="172" mass="20121">MEDYLLVDGYNIIFAWPELKSLAETNLDSARIRLQDILCNYQGFKKCRVILVFDGYKVKGNPGEVLKYHNIHVIFTKEAETADQYIEKVTQEIGRTHHVRVATSDRLEQVIILGKGAVRMSARDLFKEISETNDEIHKQHLERIPSKKNRLFDNVDADLFQYLEDIRLNRKK</sequence>
<comment type="caution">
    <text evidence="1">The sequence shown here is derived from an EMBL/GenBank/DDBJ whole genome shotgun (WGS) entry which is preliminary data.</text>
</comment>
<dbReference type="EMBL" id="DXEU01000071">
    <property type="protein sequence ID" value="HIX51990.1"/>
    <property type="molecule type" value="Genomic_DNA"/>
</dbReference>
<accession>A0A9D1W462</accession>
<protein>
    <submittedName>
        <fullName evidence="1">NYN domain-containing protein</fullName>
    </submittedName>
</protein>
<reference evidence="1" key="1">
    <citation type="journal article" date="2021" name="PeerJ">
        <title>Extensive microbial diversity within the chicken gut microbiome revealed by metagenomics and culture.</title>
        <authorList>
            <person name="Gilroy R."/>
            <person name="Ravi A."/>
            <person name="Getino M."/>
            <person name="Pursley I."/>
            <person name="Horton D.L."/>
            <person name="Alikhan N.F."/>
            <person name="Baker D."/>
            <person name="Gharbi K."/>
            <person name="Hall N."/>
            <person name="Watson M."/>
            <person name="Adriaenssens E.M."/>
            <person name="Foster-Nyarko E."/>
            <person name="Jarju S."/>
            <person name="Secka A."/>
            <person name="Antonio M."/>
            <person name="Oren A."/>
            <person name="Chaudhuri R.R."/>
            <person name="La Ragione R."/>
            <person name="Hildebrand F."/>
            <person name="Pallen M.J."/>
        </authorList>
    </citation>
    <scope>NUCLEOTIDE SEQUENCE</scope>
    <source>
        <strain evidence="1">ChiGjej4B4-12881</strain>
    </source>
</reference>
<proteinExistence type="predicted"/>
<dbReference type="InterPro" id="IPR010298">
    <property type="entry name" value="YacP-like"/>
</dbReference>
<name>A0A9D1W462_9FIRM</name>